<feature type="domain" description="4Fe-4S ferredoxin-type" evidence="1">
    <location>
        <begin position="36"/>
        <end position="66"/>
    </location>
</feature>
<reference evidence="2 3" key="1">
    <citation type="submission" date="2016-10" db="EMBL/GenBank/DDBJ databases">
        <authorList>
            <person name="Varghese N."/>
        </authorList>
    </citation>
    <scope>NUCLEOTIDE SEQUENCE [LARGE SCALE GENOMIC DNA]</scope>
    <source>
        <strain evidence="2 3">KB11</strain>
    </source>
</reference>
<dbReference type="EMBL" id="CP017803">
    <property type="protein sequence ID" value="ATZ60139.1"/>
    <property type="molecule type" value="Genomic_DNA"/>
</dbReference>
<dbReference type="PANTHER" id="PTHR43122">
    <property type="entry name" value="FERREDOXIN SUBUNIT OF PYRUVATE:FLAVODOXIN OXIDOREDUCTASE-RELATED"/>
    <property type="match status" value="1"/>
</dbReference>
<evidence type="ECO:0000259" key="1">
    <source>
        <dbReference type="PROSITE" id="PS51379"/>
    </source>
</evidence>
<accession>A0A2H4U7Q8</accession>
<name>A0A2H4U7Q8_METSM</name>
<evidence type="ECO:0000313" key="2">
    <source>
        <dbReference type="EMBL" id="ATZ60139.1"/>
    </source>
</evidence>
<dbReference type="PANTHER" id="PTHR43122:SF1">
    <property type="entry name" value="IRON-SULFUR-BINDING PROTEIN"/>
    <property type="match status" value="1"/>
</dbReference>
<organism evidence="2 3">
    <name type="scientific">Methanobrevibacter smithii</name>
    <dbReference type="NCBI Taxonomy" id="2173"/>
    <lineage>
        <taxon>Archaea</taxon>
        <taxon>Methanobacteriati</taxon>
        <taxon>Methanobacteriota</taxon>
        <taxon>Methanomada group</taxon>
        <taxon>Methanobacteria</taxon>
        <taxon>Methanobacteriales</taxon>
        <taxon>Methanobacteriaceae</taxon>
        <taxon>Methanobrevibacter</taxon>
    </lineage>
</organism>
<dbReference type="PROSITE" id="PS00198">
    <property type="entry name" value="4FE4S_FER_1"/>
    <property type="match status" value="2"/>
</dbReference>
<dbReference type="InterPro" id="IPR017900">
    <property type="entry name" value="4Fe4S_Fe_S_CS"/>
</dbReference>
<dbReference type="AlphaFoldDB" id="A0A2H4U7Q8"/>
<protein>
    <submittedName>
        <fullName evidence="2">2-oxoglutarate ferredoxin oxidoreductase subunit delta</fullName>
    </submittedName>
</protein>
<dbReference type="Pfam" id="PF13187">
    <property type="entry name" value="Fer4_9"/>
    <property type="match status" value="1"/>
</dbReference>
<dbReference type="Proteomes" id="UP000232133">
    <property type="component" value="Chromosome"/>
</dbReference>
<dbReference type="GO" id="GO:0016491">
    <property type="term" value="F:oxidoreductase activity"/>
    <property type="evidence" value="ECO:0007669"/>
    <property type="project" value="UniProtKB-ARBA"/>
</dbReference>
<proteinExistence type="predicted"/>
<sequence length="69" mass="7686">MIIIDENLCKGCHLCLYMCPQNVYAISSEPNKKSVQLPYVNFGDRCDKCGKCEIACPDQAITVNDLEGE</sequence>
<dbReference type="InterPro" id="IPR017896">
    <property type="entry name" value="4Fe4S_Fe-S-bd"/>
</dbReference>
<gene>
    <name evidence="2" type="ORF">BK798_06770</name>
</gene>
<dbReference type="PROSITE" id="PS51379">
    <property type="entry name" value="4FE4S_FER_2"/>
    <property type="match status" value="2"/>
</dbReference>
<dbReference type="Gene3D" id="3.30.70.20">
    <property type="match status" value="1"/>
</dbReference>
<dbReference type="GeneID" id="78817568"/>
<dbReference type="SUPFAM" id="SSF54862">
    <property type="entry name" value="4Fe-4S ferredoxins"/>
    <property type="match status" value="1"/>
</dbReference>
<evidence type="ECO:0000313" key="3">
    <source>
        <dbReference type="Proteomes" id="UP000232133"/>
    </source>
</evidence>
<dbReference type="OMA" id="FCKGCDI"/>
<feature type="domain" description="4Fe-4S ferredoxin-type" evidence="1">
    <location>
        <begin position="1"/>
        <end position="29"/>
    </location>
</feature>
<dbReference type="RefSeq" id="WP_011954180.1">
    <property type="nucleotide sequence ID" value="NZ_AP025586.1"/>
</dbReference>